<dbReference type="InterPro" id="IPR001610">
    <property type="entry name" value="PAC"/>
</dbReference>
<comment type="catalytic activity">
    <reaction evidence="1">
        <text>ATP + protein L-histidine = ADP + protein N-phospho-L-histidine.</text>
        <dbReference type="EC" id="2.7.13.3"/>
    </reaction>
</comment>
<dbReference type="PROSITE" id="PS50109">
    <property type="entry name" value="HIS_KIN"/>
    <property type="match status" value="1"/>
</dbReference>
<evidence type="ECO:0000256" key="6">
    <source>
        <dbReference type="ARBA" id="ARBA00022777"/>
    </source>
</evidence>
<gene>
    <name evidence="10" type="ORF">EJN92_09945</name>
</gene>
<feature type="domain" description="PAC" evidence="9">
    <location>
        <begin position="373"/>
        <end position="424"/>
    </location>
</feature>
<dbReference type="RefSeq" id="WP_126127674.1">
    <property type="nucleotide sequence ID" value="NZ_CP034464.1"/>
</dbReference>
<dbReference type="InterPro" id="IPR035965">
    <property type="entry name" value="PAS-like_dom_sf"/>
</dbReference>
<dbReference type="InterPro" id="IPR005467">
    <property type="entry name" value="His_kinase_dom"/>
</dbReference>
<organism evidence="10 11">
    <name type="scientific">Undibacterium parvum</name>
    <dbReference type="NCBI Taxonomy" id="401471"/>
    <lineage>
        <taxon>Bacteria</taxon>
        <taxon>Pseudomonadati</taxon>
        <taxon>Pseudomonadota</taxon>
        <taxon>Betaproteobacteria</taxon>
        <taxon>Burkholderiales</taxon>
        <taxon>Oxalobacteraceae</taxon>
        <taxon>Undibacterium</taxon>
    </lineage>
</organism>
<dbReference type="SMART" id="SM00387">
    <property type="entry name" value="HATPase_c"/>
    <property type="match status" value="1"/>
</dbReference>
<evidence type="ECO:0000259" key="7">
    <source>
        <dbReference type="PROSITE" id="PS50109"/>
    </source>
</evidence>
<protein>
    <recommendedName>
        <fullName evidence="3">histidine kinase</fullName>
        <ecNumber evidence="3">2.7.13.3</ecNumber>
    </recommendedName>
</protein>
<dbReference type="Gene3D" id="3.30.450.20">
    <property type="entry name" value="PAS domain"/>
    <property type="match status" value="3"/>
</dbReference>
<dbReference type="InterPro" id="IPR036890">
    <property type="entry name" value="HATPase_C_sf"/>
</dbReference>
<dbReference type="SMART" id="SM00091">
    <property type="entry name" value="PAS"/>
    <property type="match status" value="3"/>
</dbReference>
<dbReference type="InterPro" id="IPR013767">
    <property type="entry name" value="PAS_fold"/>
</dbReference>
<dbReference type="KEGG" id="upv:EJN92_09945"/>
<dbReference type="FunFam" id="3.30.565.10:FF:000006">
    <property type="entry name" value="Sensor histidine kinase WalK"/>
    <property type="match status" value="1"/>
</dbReference>
<dbReference type="InterPro" id="IPR003018">
    <property type="entry name" value="GAF"/>
</dbReference>
<dbReference type="Pfam" id="PF08447">
    <property type="entry name" value="PAS_3"/>
    <property type="match status" value="1"/>
</dbReference>
<evidence type="ECO:0000256" key="4">
    <source>
        <dbReference type="ARBA" id="ARBA00022553"/>
    </source>
</evidence>
<reference evidence="10 11" key="1">
    <citation type="journal article" date="2011" name="Int. J. Syst. Evol. Microbiol.">
        <title>Description of Undibacterium oligocarboniphilum sp. nov., isolated from purified water, and Undibacterium pigrum strain CCUG 49012 as the type strain of Undibacterium parvum sp. nov., and emended descriptions of the genus Undibacterium and the species Undibacterium pigrum.</title>
        <authorList>
            <person name="Eder W."/>
            <person name="Wanner G."/>
            <person name="Ludwig W."/>
            <person name="Busse H.J."/>
            <person name="Ziemke-Kageler F."/>
            <person name="Lang E."/>
        </authorList>
    </citation>
    <scope>NUCLEOTIDE SEQUENCE [LARGE SCALE GENOMIC DNA]</scope>
    <source>
        <strain evidence="10 11">DSM 23061</strain>
    </source>
</reference>
<comment type="subcellular location">
    <subcellularLocation>
        <location evidence="2">Cell inner membrane</location>
        <topology evidence="2">Multi-pass membrane protein</topology>
    </subcellularLocation>
</comment>
<dbReference type="GO" id="GO:0006355">
    <property type="term" value="P:regulation of DNA-templated transcription"/>
    <property type="evidence" value="ECO:0007669"/>
    <property type="project" value="InterPro"/>
</dbReference>
<keyword evidence="4" id="KW-0597">Phosphoprotein</keyword>
<accession>A0A3S9HJL2</accession>
<dbReference type="EC" id="2.7.13.3" evidence="3"/>
<dbReference type="AlphaFoldDB" id="A0A3S9HJL2"/>
<dbReference type="SUPFAM" id="SSF55781">
    <property type="entry name" value="GAF domain-like"/>
    <property type="match status" value="1"/>
</dbReference>
<dbReference type="GO" id="GO:0005886">
    <property type="term" value="C:plasma membrane"/>
    <property type="evidence" value="ECO:0007669"/>
    <property type="project" value="UniProtKB-SubCell"/>
</dbReference>
<evidence type="ECO:0000259" key="9">
    <source>
        <dbReference type="PROSITE" id="PS50113"/>
    </source>
</evidence>
<proteinExistence type="predicted"/>
<evidence type="ECO:0000313" key="11">
    <source>
        <dbReference type="Proteomes" id="UP000275663"/>
    </source>
</evidence>
<feature type="domain" description="Histidine kinase" evidence="7">
    <location>
        <begin position="565"/>
        <end position="783"/>
    </location>
</feature>
<dbReference type="Pfam" id="PF01590">
    <property type="entry name" value="GAF"/>
    <property type="match status" value="1"/>
</dbReference>
<name>A0A3S9HJL2_9BURK</name>
<keyword evidence="5" id="KW-0808">Transferase</keyword>
<dbReference type="Pfam" id="PF02518">
    <property type="entry name" value="HATPase_c"/>
    <property type="match status" value="1"/>
</dbReference>
<dbReference type="NCBIfam" id="TIGR00229">
    <property type="entry name" value="sensory_box"/>
    <property type="match status" value="3"/>
</dbReference>
<dbReference type="Gene3D" id="3.30.450.40">
    <property type="match status" value="1"/>
</dbReference>
<feature type="domain" description="PAS" evidence="8">
    <location>
        <begin position="300"/>
        <end position="370"/>
    </location>
</feature>
<dbReference type="PROSITE" id="PS50112">
    <property type="entry name" value="PAS"/>
    <property type="match status" value="2"/>
</dbReference>
<dbReference type="SMART" id="SM00086">
    <property type="entry name" value="PAC"/>
    <property type="match status" value="3"/>
</dbReference>
<dbReference type="CDD" id="cd00130">
    <property type="entry name" value="PAS"/>
    <property type="match status" value="3"/>
</dbReference>
<feature type="domain" description="PAC" evidence="9">
    <location>
        <begin position="508"/>
        <end position="561"/>
    </location>
</feature>
<sequence>MLQPGIPDNEVARLAELRSLCVLDTPSEERFERITRSAQLLFGVPIVLISLIDQDRQWFKSKQGLDASQTPRNVSFCGHAILQDPIFVVENADLDPRFADNPLVTAAPFVKFYAGVPLNGPNGYKLGTLCLIAHSPRSLSARELAALKDFAAWAETELALSYHQQRALDCESKLVNVLENVADAIITVDLNDRIQALNTATLAMFNYTEESLLGRNIKSLLTESYHSTSEGFIQNYRRVNQAKMADPRREMIGKRSDGSHFAIAISISEMQLLVEKKLCYLVIIREISELKLAEQKLQDSIQLFNTLMNSTTSYVHVRDLQGRYLYVNKEYERIFHCSNADILGKSYLDVLPLELAEKVAVSERLLIEKGLTLQTENNVQGEDGTHTYLVVRSPLFDLEGKITGTCGVGTDITDNKRLEQKTIKALASLRASEERWKFALEGSGDGVWDWDIPSGKVQLSKRWKEMLGHSEAEIGDALTEWSSRVHPEDMPAVMADVEANLDGITNSFSNEHRVLCKDGSYLWILDRGMVVQRAADGAALRMVGTHTDISQRKQMERIKSEFISTVSHELRTPVTSIRGALGLLEAGILGTLPDKALELIKVANRNSQRLITLVNDILDMDKLLSGQMTIASVSVNLKDLIAQSIEANAAYAASYQVRYRMEQTSLNGIAIGDPDRLMQVLANLLSNAAKFSPPGAEIEIRLAEAEAYWRVEVEDHGSGIPLDFQSRIFEAFAQAESDNTRQQGGTGLGLNISKKLIGKMGGEIGYVTQPGLGTCFWFTVPRP</sequence>
<dbReference type="InterPro" id="IPR003661">
    <property type="entry name" value="HisK_dim/P_dom"/>
</dbReference>
<evidence type="ECO:0000256" key="3">
    <source>
        <dbReference type="ARBA" id="ARBA00012438"/>
    </source>
</evidence>
<dbReference type="InterPro" id="IPR000700">
    <property type="entry name" value="PAS-assoc_C"/>
</dbReference>
<evidence type="ECO:0000259" key="8">
    <source>
        <dbReference type="PROSITE" id="PS50112"/>
    </source>
</evidence>
<dbReference type="GO" id="GO:0009927">
    <property type="term" value="F:histidine phosphotransfer kinase activity"/>
    <property type="evidence" value="ECO:0007669"/>
    <property type="project" value="TreeGrafter"/>
</dbReference>
<dbReference type="Gene3D" id="3.30.565.10">
    <property type="entry name" value="Histidine kinase-like ATPase, C-terminal domain"/>
    <property type="match status" value="1"/>
</dbReference>
<dbReference type="SUPFAM" id="SSF55874">
    <property type="entry name" value="ATPase domain of HSP90 chaperone/DNA topoisomerase II/histidine kinase"/>
    <property type="match status" value="1"/>
</dbReference>
<dbReference type="InterPro" id="IPR036097">
    <property type="entry name" value="HisK_dim/P_sf"/>
</dbReference>
<dbReference type="PANTHER" id="PTHR43047">
    <property type="entry name" value="TWO-COMPONENT HISTIDINE PROTEIN KINASE"/>
    <property type="match status" value="1"/>
</dbReference>
<dbReference type="Pfam" id="PF08448">
    <property type="entry name" value="PAS_4"/>
    <property type="match status" value="1"/>
</dbReference>
<dbReference type="Pfam" id="PF00989">
    <property type="entry name" value="PAS"/>
    <property type="match status" value="1"/>
</dbReference>
<evidence type="ECO:0000313" key="10">
    <source>
        <dbReference type="EMBL" id="AZP12292.1"/>
    </source>
</evidence>
<dbReference type="InterPro" id="IPR004358">
    <property type="entry name" value="Sig_transdc_His_kin-like_C"/>
</dbReference>
<dbReference type="InterPro" id="IPR029016">
    <property type="entry name" value="GAF-like_dom_sf"/>
</dbReference>
<dbReference type="CDD" id="cd16922">
    <property type="entry name" value="HATPase_EvgS-ArcB-TorS-like"/>
    <property type="match status" value="1"/>
</dbReference>
<dbReference type="PRINTS" id="PR00344">
    <property type="entry name" value="BCTRLSENSOR"/>
</dbReference>
<dbReference type="SMART" id="SM00388">
    <property type="entry name" value="HisKA"/>
    <property type="match status" value="1"/>
</dbReference>
<dbReference type="Gene3D" id="1.10.287.130">
    <property type="match status" value="1"/>
</dbReference>
<keyword evidence="11" id="KW-1185">Reference proteome</keyword>
<dbReference type="GO" id="GO:0000155">
    <property type="term" value="F:phosphorelay sensor kinase activity"/>
    <property type="evidence" value="ECO:0007669"/>
    <property type="project" value="InterPro"/>
</dbReference>
<dbReference type="OrthoDB" id="9803824at2"/>
<dbReference type="CDD" id="cd00082">
    <property type="entry name" value="HisKA"/>
    <property type="match status" value="1"/>
</dbReference>
<dbReference type="SUPFAM" id="SSF55785">
    <property type="entry name" value="PYP-like sensor domain (PAS domain)"/>
    <property type="match status" value="3"/>
</dbReference>
<dbReference type="InterPro" id="IPR013655">
    <property type="entry name" value="PAS_fold_3"/>
</dbReference>
<evidence type="ECO:0000256" key="5">
    <source>
        <dbReference type="ARBA" id="ARBA00022679"/>
    </source>
</evidence>
<dbReference type="EMBL" id="CP034464">
    <property type="protein sequence ID" value="AZP12292.1"/>
    <property type="molecule type" value="Genomic_DNA"/>
</dbReference>
<dbReference type="SUPFAM" id="SSF47384">
    <property type="entry name" value="Homodimeric domain of signal transducing histidine kinase"/>
    <property type="match status" value="1"/>
</dbReference>
<dbReference type="InterPro" id="IPR003594">
    <property type="entry name" value="HATPase_dom"/>
</dbReference>
<evidence type="ECO:0000256" key="2">
    <source>
        <dbReference type="ARBA" id="ARBA00004429"/>
    </source>
</evidence>
<dbReference type="Pfam" id="PF00512">
    <property type="entry name" value="HisKA"/>
    <property type="match status" value="1"/>
</dbReference>
<feature type="domain" description="PAS" evidence="8">
    <location>
        <begin position="170"/>
        <end position="226"/>
    </location>
</feature>
<dbReference type="Proteomes" id="UP000275663">
    <property type="component" value="Chromosome"/>
</dbReference>
<dbReference type="InterPro" id="IPR000014">
    <property type="entry name" value="PAS"/>
</dbReference>
<dbReference type="SMART" id="SM00065">
    <property type="entry name" value="GAF"/>
    <property type="match status" value="1"/>
</dbReference>
<dbReference type="InterPro" id="IPR013656">
    <property type="entry name" value="PAS_4"/>
</dbReference>
<dbReference type="PANTHER" id="PTHR43047:SF72">
    <property type="entry name" value="OSMOSENSING HISTIDINE PROTEIN KINASE SLN1"/>
    <property type="match status" value="1"/>
</dbReference>
<dbReference type="PROSITE" id="PS50113">
    <property type="entry name" value="PAC"/>
    <property type="match status" value="2"/>
</dbReference>
<evidence type="ECO:0000256" key="1">
    <source>
        <dbReference type="ARBA" id="ARBA00000085"/>
    </source>
</evidence>
<keyword evidence="6" id="KW-0418">Kinase</keyword>